<dbReference type="PANTHER" id="PTHR32479:SF17">
    <property type="entry name" value="GLYCOLATE OXIDASE IRON-SULFUR SUBUNIT"/>
    <property type="match status" value="1"/>
</dbReference>
<dbReference type="PROSITE" id="PS51379">
    <property type="entry name" value="4FE4S_FER_2"/>
    <property type="match status" value="2"/>
</dbReference>
<evidence type="ECO:0000313" key="9">
    <source>
        <dbReference type="Proteomes" id="UP000006860"/>
    </source>
</evidence>
<dbReference type="Pfam" id="PF13183">
    <property type="entry name" value="Fer4_8"/>
    <property type="match status" value="1"/>
</dbReference>
<keyword evidence="6" id="KW-0813">Transport</keyword>
<dbReference type="InterPro" id="IPR017900">
    <property type="entry name" value="4Fe4S_Fe_S_CS"/>
</dbReference>
<protein>
    <recommendedName>
        <fullName evidence="6">Glycolate oxidase iron-sulfur subunit</fullName>
        <ecNumber evidence="6">1.1.99.14</ecNumber>
    </recommendedName>
</protein>
<dbReference type="AlphaFoldDB" id="F0SMF9"/>
<dbReference type="GO" id="GO:0051539">
    <property type="term" value="F:4 iron, 4 sulfur cluster binding"/>
    <property type="evidence" value="ECO:0007669"/>
    <property type="project" value="UniProtKB-UniRule"/>
</dbReference>
<evidence type="ECO:0000256" key="3">
    <source>
        <dbReference type="ARBA" id="ARBA00022737"/>
    </source>
</evidence>
<accession>F0SMF9</accession>
<gene>
    <name evidence="8" type="ordered locus">Plabr_0091</name>
</gene>
<comment type="cofactor">
    <cofactor evidence="6">
        <name>[4Fe-4S] cluster</name>
        <dbReference type="ChEBI" id="CHEBI:49883"/>
    </cofactor>
    <text evidence="6">Binds 2 [4Fe-4S] clusters.</text>
</comment>
<dbReference type="GO" id="GO:0046872">
    <property type="term" value="F:metal ion binding"/>
    <property type="evidence" value="ECO:0007669"/>
    <property type="project" value="UniProtKB-UniRule"/>
</dbReference>
<evidence type="ECO:0000256" key="1">
    <source>
        <dbReference type="ARBA" id="ARBA00022485"/>
    </source>
</evidence>
<comment type="function">
    <text evidence="6">Component of a complex that catalyzes the oxidation of glycolate to glyoxylate.</text>
</comment>
<dbReference type="Pfam" id="PF02754">
    <property type="entry name" value="CCG"/>
    <property type="match status" value="2"/>
</dbReference>
<keyword evidence="4 6" id="KW-0408">Iron</keyword>
<dbReference type="Proteomes" id="UP000006860">
    <property type="component" value="Chromosome"/>
</dbReference>
<keyword evidence="6" id="KW-0249">Electron transport</keyword>
<dbReference type="InterPro" id="IPR004017">
    <property type="entry name" value="Cys_rich_dom"/>
</dbReference>
<dbReference type="eggNOG" id="COG0247">
    <property type="taxonomic scope" value="Bacteria"/>
</dbReference>
<dbReference type="OrthoDB" id="9770306at2"/>
<evidence type="ECO:0000256" key="2">
    <source>
        <dbReference type="ARBA" id="ARBA00022723"/>
    </source>
</evidence>
<dbReference type="PIRSF" id="PIRSF000139">
    <property type="entry name" value="Glc_ox_4Fe-4S"/>
    <property type="match status" value="1"/>
</dbReference>
<feature type="domain" description="4Fe-4S ferredoxin-type" evidence="7">
    <location>
        <begin position="66"/>
        <end position="89"/>
    </location>
</feature>
<evidence type="ECO:0000256" key="4">
    <source>
        <dbReference type="ARBA" id="ARBA00023004"/>
    </source>
</evidence>
<dbReference type="SUPFAM" id="SSF46548">
    <property type="entry name" value="alpha-helical ferredoxin"/>
    <property type="match status" value="1"/>
</dbReference>
<reference evidence="9" key="1">
    <citation type="submission" date="2011-02" db="EMBL/GenBank/DDBJ databases">
        <title>The complete genome of Planctomyces brasiliensis DSM 5305.</title>
        <authorList>
            <person name="Lucas S."/>
            <person name="Copeland A."/>
            <person name="Lapidus A."/>
            <person name="Bruce D."/>
            <person name="Goodwin L."/>
            <person name="Pitluck S."/>
            <person name="Kyrpides N."/>
            <person name="Mavromatis K."/>
            <person name="Pagani I."/>
            <person name="Ivanova N."/>
            <person name="Ovchinnikova G."/>
            <person name="Lu M."/>
            <person name="Detter J.C."/>
            <person name="Han C."/>
            <person name="Land M."/>
            <person name="Hauser L."/>
            <person name="Markowitz V."/>
            <person name="Cheng J.-F."/>
            <person name="Hugenholtz P."/>
            <person name="Woyke T."/>
            <person name="Wu D."/>
            <person name="Tindall B."/>
            <person name="Pomrenke H.G."/>
            <person name="Brambilla E."/>
            <person name="Klenk H.-P."/>
            <person name="Eisen J.A."/>
        </authorList>
    </citation>
    <scope>NUCLEOTIDE SEQUENCE [LARGE SCALE GENOMIC DNA]</scope>
    <source>
        <strain evidence="9">ATCC 49424 / DSM 5305 / JCM 21570 / NBRC 103401 / IFAM 1448</strain>
    </source>
</reference>
<proteinExistence type="predicted"/>
<dbReference type="InterPro" id="IPR012257">
    <property type="entry name" value="Glc_ox_4Fe-4S"/>
</dbReference>
<dbReference type="PANTHER" id="PTHR32479">
    <property type="entry name" value="GLYCOLATE OXIDASE IRON-SULFUR SUBUNIT"/>
    <property type="match status" value="1"/>
</dbReference>
<dbReference type="InterPro" id="IPR017896">
    <property type="entry name" value="4Fe4S_Fe-S-bd"/>
</dbReference>
<evidence type="ECO:0000313" key="8">
    <source>
        <dbReference type="EMBL" id="ADY57721.1"/>
    </source>
</evidence>
<evidence type="ECO:0000259" key="7">
    <source>
        <dbReference type="PROSITE" id="PS51379"/>
    </source>
</evidence>
<sequence>MSKSPAADSDHFAGLVPHQQLLTCIHCGLCTSACPTYLETGNENDGPRGRIHLMRGVEEKRIELTETVRGHLDLCLDCRACETACPSGVEYGQLIETFRVSDREQQIQAGKDPDGWFEKFFLHDIFPDRRRLDRLLWPAWLMQQLRLDRVIDALGLTRILPQPLQRMHRMLPRLKKGLRSIPPFLPHQGERRQARVGLFLGCVSDAMFRRVHWATARVLQKAGCDVYTPDQQQCCGAIEFHVGQREAARKRAETNASVFQEERVDVVVVNVAGCGAMLKEYTHFDEAEGDGSFGKFAGQVRDINEFLASIDLPAPTGPLPLKVVYQDACHLRHAQQVVQPPRTLLQAIPQLELREIAEATICCGAAGSYNLQQPDMADRLGDRKLKNILAQEPDVIATANAGCALQLNALLKTAGVNIPVVHPIELLDASYQQTPVAAVMKSLR</sequence>
<evidence type="ECO:0000256" key="6">
    <source>
        <dbReference type="PIRNR" id="PIRNR000139"/>
    </source>
</evidence>
<feature type="domain" description="4Fe-4S ferredoxin-type" evidence="7">
    <location>
        <begin position="15"/>
        <end position="43"/>
    </location>
</feature>
<dbReference type="HOGENOM" id="CLU_023081_0_1_0"/>
<dbReference type="STRING" id="756272.Plabr_0091"/>
<keyword evidence="9" id="KW-1185">Reference proteome</keyword>
<keyword evidence="5 6" id="KW-0411">Iron-sulfur</keyword>
<evidence type="ECO:0000256" key="5">
    <source>
        <dbReference type="ARBA" id="ARBA00023014"/>
    </source>
</evidence>
<organism evidence="8 9">
    <name type="scientific">Rubinisphaera brasiliensis (strain ATCC 49424 / DSM 5305 / JCM 21570 / IAM 15109 / NBRC 103401 / IFAM 1448)</name>
    <name type="common">Planctomyces brasiliensis</name>
    <dbReference type="NCBI Taxonomy" id="756272"/>
    <lineage>
        <taxon>Bacteria</taxon>
        <taxon>Pseudomonadati</taxon>
        <taxon>Planctomycetota</taxon>
        <taxon>Planctomycetia</taxon>
        <taxon>Planctomycetales</taxon>
        <taxon>Planctomycetaceae</taxon>
        <taxon>Rubinisphaera</taxon>
    </lineage>
</organism>
<keyword evidence="2 6" id="KW-0479">Metal-binding</keyword>
<comment type="catalytic activity">
    <reaction evidence="6">
        <text>(R)-lactate + A = pyruvate + AH2</text>
        <dbReference type="Rhea" id="RHEA:15089"/>
        <dbReference type="ChEBI" id="CHEBI:13193"/>
        <dbReference type="ChEBI" id="CHEBI:15361"/>
        <dbReference type="ChEBI" id="CHEBI:16004"/>
        <dbReference type="ChEBI" id="CHEBI:17499"/>
    </reaction>
</comment>
<dbReference type="RefSeq" id="WP_013626465.1">
    <property type="nucleotide sequence ID" value="NC_015174.1"/>
</dbReference>
<name>F0SMF9_RUBBR</name>
<dbReference type="EC" id="1.1.99.14" evidence="6"/>
<keyword evidence="1 6" id="KW-0004">4Fe-4S</keyword>
<comment type="catalytic activity">
    <reaction evidence="6">
        <text>glycolate + A = glyoxylate + AH2</text>
        <dbReference type="Rhea" id="RHEA:21264"/>
        <dbReference type="ChEBI" id="CHEBI:13193"/>
        <dbReference type="ChEBI" id="CHEBI:17499"/>
        <dbReference type="ChEBI" id="CHEBI:29805"/>
        <dbReference type="ChEBI" id="CHEBI:36655"/>
        <dbReference type="EC" id="1.1.99.14"/>
    </reaction>
</comment>
<dbReference type="KEGG" id="pbs:Plabr_0091"/>
<dbReference type="Gene3D" id="1.10.1060.10">
    <property type="entry name" value="Alpha-helical ferredoxin"/>
    <property type="match status" value="1"/>
</dbReference>
<keyword evidence="3" id="KW-0677">Repeat</keyword>
<dbReference type="EMBL" id="CP002546">
    <property type="protein sequence ID" value="ADY57721.1"/>
    <property type="molecule type" value="Genomic_DNA"/>
</dbReference>
<dbReference type="PROSITE" id="PS00198">
    <property type="entry name" value="4FE4S_FER_1"/>
    <property type="match status" value="1"/>
</dbReference>
<dbReference type="GO" id="GO:0019154">
    <property type="term" value="F:glycolate dehydrogenase activity"/>
    <property type="evidence" value="ECO:0007669"/>
    <property type="project" value="UniProtKB-EC"/>
</dbReference>
<dbReference type="InterPro" id="IPR009051">
    <property type="entry name" value="Helical_ferredxn"/>
</dbReference>